<dbReference type="InterPro" id="IPR012338">
    <property type="entry name" value="Beta-lactam/transpept-like"/>
</dbReference>
<dbReference type="GO" id="GO:0030655">
    <property type="term" value="P:beta-lactam antibiotic catabolic process"/>
    <property type="evidence" value="ECO:0007669"/>
    <property type="project" value="InterPro"/>
</dbReference>
<comment type="similarity">
    <text evidence="2">Belongs to the class-A beta-lactamase family.</text>
</comment>
<dbReference type="EMBL" id="JACHIO010000028">
    <property type="protein sequence ID" value="MBB5066494.1"/>
    <property type="molecule type" value="Genomic_DNA"/>
</dbReference>
<proteinExistence type="inferred from homology"/>
<protein>
    <recommendedName>
        <fullName evidence="3">beta-lactamase</fullName>
        <ecNumber evidence="3">3.5.2.6</ecNumber>
    </recommendedName>
</protein>
<dbReference type="Proteomes" id="UP000584867">
    <property type="component" value="Unassembled WGS sequence"/>
</dbReference>
<organism evidence="6 7">
    <name type="scientific">Granulicella mallensis</name>
    <dbReference type="NCBI Taxonomy" id="940614"/>
    <lineage>
        <taxon>Bacteria</taxon>
        <taxon>Pseudomonadati</taxon>
        <taxon>Acidobacteriota</taxon>
        <taxon>Terriglobia</taxon>
        <taxon>Terriglobales</taxon>
        <taxon>Acidobacteriaceae</taxon>
        <taxon>Granulicella</taxon>
    </lineage>
</organism>
<dbReference type="InterPro" id="IPR045155">
    <property type="entry name" value="Beta-lactam_cat"/>
</dbReference>
<evidence type="ECO:0000256" key="3">
    <source>
        <dbReference type="ARBA" id="ARBA00012865"/>
    </source>
</evidence>
<feature type="domain" description="Beta-lactamase class A catalytic" evidence="5">
    <location>
        <begin position="51"/>
        <end position="298"/>
    </location>
</feature>
<feature type="chain" id="PRO_5030959567" description="beta-lactamase" evidence="4">
    <location>
        <begin position="25"/>
        <end position="346"/>
    </location>
</feature>
<dbReference type="GO" id="GO:0046677">
    <property type="term" value="P:response to antibiotic"/>
    <property type="evidence" value="ECO:0007669"/>
    <property type="project" value="InterPro"/>
</dbReference>
<dbReference type="SUPFAM" id="SSF56601">
    <property type="entry name" value="beta-lactamase/transpeptidase-like"/>
    <property type="match status" value="1"/>
</dbReference>
<evidence type="ECO:0000259" key="5">
    <source>
        <dbReference type="Pfam" id="PF13354"/>
    </source>
</evidence>
<gene>
    <name evidence="6" type="ORF">HDF15_004874</name>
</gene>
<sequence>MGIAKTSITAILLGAAMAVAQAQAAPALSDDPALLAQLQPILAAHHGKVALYAVQLNTGKAVGIDQNLPVQTASDIKLAILYEAMLEVREGKAHWDEKLVLRPGDPVPGSGVLTFFDTPLTLTLKDALTMMVIVSDNTATNLMIDRFGTDTVNARMASLGLVNTHLYKKIMKPATGPMPADQPKFGLGKTTAYEMATLMARIGRCELHADAPRTAPVPPTSSEGFAKPDAQDLAVCAVGLKMLSNQFYRETIPRYLETVDSSETGTAIASKTGSLNAVRNDVAIVAGKSGPMVLAIFTYDNADHGWTVDNEGEVTIAKLAKAIVTDWSPSGIDGKTLVPGLGLDVK</sequence>
<dbReference type="Gene3D" id="3.40.710.10">
    <property type="entry name" value="DD-peptidase/beta-lactamase superfamily"/>
    <property type="match status" value="1"/>
</dbReference>
<evidence type="ECO:0000313" key="7">
    <source>
        <dbReference type="Proteomes" id="UP000584867"/>
    </source>
</evidence>
<keyword evidence="6" id="KW-0378">Hydrolase</keyword>
<evidence type="ECO:0000256" key="1">
    <source>
        <dbReference type="ARBA" id="ARBA00001526"/>
    </source>
</evidence>
<reference evidence="6 7" key="1">
    <citation type="submission" date="2020-08" db="EMBL/GenBank/DDBJ databases">
        <title>Genomic Encyclopedia of Type Strains, Phase IV (KMG-V): Genome sequencing to study the core and pangenomes of soil and plant-associated prokaryotes.</title>
        <authorList>
            <person name="Whitman W."/>
        </authorList>
    </citation>
    <scope>NUCLEOTIDE SEQUENCE [LARGE SCALE GENOMIC DNA]</scope>
    <source>
        <strain evidence="6 7">X5P3</strain>
    </source>
</reference>
<evidence type="ECO:0000256" key="4">
    <source>
        <dbReference type="SAM" id="SignalP"/>
    </source>
</evidence>
<dbReference type="PANTHER" id="PTHR35333:SF3">
    <property type="entry name" value="BETA-LACTAMASE-TYPE TRANSPEPTIDASE FOLD CONTAINING PROTEIN"/>
    <property type="match status" value="1"/>
</dbReference>
<name>A0A7W7ZVK4_9BACT</name>
<evidence type="ECO:0000256" key="2">
    <source>
        <dbReference type="ARBA" id="ARBA00009009"/>
    </source>
</evidence>
<dbReference type="RefSeq" id="WP_184260201.1">
    <property type="nucleotide sequence ID" value="NZ_JACHIO010000028.1"/>
</dbReference>
<dbReference type="AlphaFoldDB" id="A0A7W7ZVK4"/>
<evidence type="ECO:0000313" key="6">
    <source>
        <dbReference type="EMBL" id="MBB5066494.1"/>
    </source>
</evidence>
<comment type="caution">
    <text evidence="6">The sequence shown here is derived from an EMBL/GenBank/DDBJ whole genome shotgun (WGS) entry which is preliminary data.</text>
</comment>
<comment type="catalytic activity">
    <reaction evidence="1">
        <text>a beta-lactam + H2O = a substituted beta-amino acid</text>
        <dbReference type="Rhea" id="RHEA:20401"/>
        <dbReference type="ChEBI" id="CHEBI:15377"/>
        <dbReference type="ChEBI" id="CHEBI:35627"/>
        <dbReference type="ChEBI" id="CHEBI:140347"/>
        <dbReference type="EC" id="3.5.2.6"/>
    </reaction>
</comment>
<dbReference type="EC" id="3.5.2.6" evidence="3"/>
<dbReference type="GO" id="GO:0008800">
    <property type="term" value="F:beta-lactamase activity"/>
    <property type="evidence" value="ECO:0007669"/>
    <property type="project" value="UniProtKB-EC"/>
</dbReference>
<dbReference type="Pfam" id="PF13354">
    <property type="entry name" value="Beta-lactamase2"/>
    <property type="match status" value="1"/>
</dbReference>
<accession>A0A7W7ZVK4</accession>
<dbReference type="InterPro" id="IPR000871">
    <property type="entry name" value="Beta-lactam_class-A"/>
</dbReference>
<feature type="signal peptide" evidence="4">
    <location>
        <begin position="1"/>
        <end position="24"/>
    </location>
</feature>
<keyword evidence="4" id="KW-0732">Signal</keyword>
<dbReference type="PANTHER" id="PTHR35333">
    <property type="entry name" value="BETA-LACTAMASE"/>
    <property type="match status" value="1"/>
</dbReference>